<feature type="chain" id="PRO_5020386016" description="PET hydrolase/cutinase-like domain-containing protein" evidence="1">
    <location>
        <begin position="21"/>
        <end position="331"/>
    </location>
</feature>
<dbReference type="Pfam" id="PF12740">
    <property type="entry name" value="PETase"/>
    <property type="match status" value="1"/>
</dbReference>
<evidence type="ECO:0000313" key="3">
    <source>
        <dbReference type="EMBL" id="QBZ64905.1"/>
    </source>
</evidence>
<sequence>MASIIRILAAAAVLAGSAAASRSAKVESRQAPFTPRPGYFPATGDDTIAGGIFCIPLNELGTAVANLNLPGGVGTEVPRAGAPGPANGSYPARVVTDPSLPGHTLYVPSTPPPANVSVPFIAWGNGGCAMDGGATYRSMLLMIASHGYVVSADGPVAQQRQSLVSDMRASVDWALSGGADKYAKIDRDKIITAGHSCGGLSAMSTAYHDPRIHRVMLFNIAIFQDNRRYLLQEIKVPVAWFIGGPKDMGHPGSEKDYKLLNAGLPAYKANLDTGHGGTYAATNGGKFGKAAINYLQWQMRDDQKAKAVLLDPASEGSLVKDNWSVEYKNWN</sequence>
<protein>
    <recommendedName>
        <fullName evidence="2">PET hydrolase/cutinase-like domain-containing protein</fullName>
    </recommendedName>
</protein>
<dbReference type="EMBL" id="CP034209">
    <property type="protein sequence ID" value="QBZ64905.1"/>
    <property type="molecule type" value="Genomic_DNA"/>
</dbReference>
<feature type="domain" description="PET hydrolase/cutinase-like" evidence="2">
    <location>
        <begin position="143"/>
        <end position="315"/>
    </location>
</feature>
<evidence type="ECO:0000256" key="1">
    <source>
        <dbReference type="SAM" id="SignalP"/>
    </source>
</evidence>
<evidence type="ECO:0000259" key="2">
    <source>
        <dbReference type="Pfam" id="PF12740"/>
    </source>
</evidence>
<dbReference type="SUPFAM" id="SSF53474">
    <property type="entry name" value="alpha/beta-Hydrolases"/>
    <property type="match status" value="1"/>
</dbReference>
<evidence type="ECO:0000313" key="4">
    <source>
        <dbReference type="Proteomes" id="UP000294847"/>
    </source>
</evidence>
<dbReference type="PANTHER" id="PTHR33428">
    <property type="entry name" value="CHLOROPHYLLASE-2, CHLOROPLASTIC"/>
    <property type="match status" value="1"/>
</dbReference>
<accession>A0A4P7NR78</accession>
<gene>
    <name evidence="3" type="ORF">PoMZ_06606</name>
</gene>
<name>A0A4P7NR78_PYROR</name>
<dbReference type="PANTHER" id="PTHR33428:SF14">
    <property type="entry name" value="CARBOXYLESTERASE TYPE B DOMAIN-CONTAINING PROTEIN"/>
    <property type="match status" value="1"/>
</dbReference>
<dbReference type="Gene3D" id="3.40.50.1820">
    <property type="entry name" value="alpha/beta hydrolase"/>
    <property type="match status" value="1"/>
</dbReference>
<reference evidence="3 4" key="1">
    <citation type="journal article" date="2019" name="Mol. Biol. Evol.">
        <title>Blast fungal genomes show frequent chromosomal changes, gene gains and losses, and effector gene turnover.</title>
        <authorList>
            <person name="Gomez Luciano L.B."/>
            <person name="Jason Tsai I."/>
            <person name="Chuma I."/>
            <person name="Tosa Y."/>
            <person name="Chen Y.H."/>
            <person name="Li J.Y."/>
            <person name="Li M.Y."/>
            <person name="Jade Lu M.Y."/>
            <person name="Nakayashiki H."/>
            <person name="Li W.H."/>
        </authorList>
    </citation>
    <scope>NUCLEOTIDE SEQUENCE [LARGE SCALE GENOMIC DNA]</scope>
    <source>
        <strain evidence="3">MZ5-1-6</strain>
    </source>
</reference>
<dbReference type="AlphaFoldDB" id="A0A4P7NR78"/>
<proteinExistence type="predicted"/>
<keyword evidence="1" id="KW-0732">Signal</keyword>
<dbReference type="InterPro" id="IPR029058">
    <property type="entry name" value="AB_hydrolase_fold"/>
</dbReference>
<dbReference type="InterPro" id="IPR041127">
    <property type="entry name" value="PET_hydrolase/cutinase-like"/>
</dbReference>
<dbReference type="Proteomes" id="UP000294847">
    <property type="component" value="Chromosome 6"/>
</dbReference>
<organism evidence="3 4">
    <name type="scientific">Pyricularia oryzae</name>
    <name type="common">Rice blast fungus</name>
    <name type="synonym">Magnaporthe oryzae</name>
    <dbReference type="NCBI Taxonomy" id="318829"/>
    <lineage>
        <taxon>Eukaryota</taxon>
        <taxon>Fungi</taxon>
        <taxon>Dikarya</taxon>
        <taxon>Ascomycota</taxon>
        <taxon>Pezizomycotina</taxon>
        <taxon>Sordariomycetes</taxon>
        <taxon>Sordariomycetidae</taxon>
        <taxon>Magnaporthales</taxon>
        <taxon>Pyriculariaceae</taxon>
        <taxon>Pyricularia</taxon>
    </lineage>
</organism>
<feature type="signal peptide" evidence="1">
    <location>
        <begin position="1"/>
        <end position="20"/>
    </location>
</feature>